<dbReference type="AlphaFoldDB" id="A0A543DRQ5"/>
<dbReference type="SUPFAM" id="SSF53474">
    <property type="entry name" value="alpha/beta-Hydrolases"/>
    <property type="match status" value="1"/>
</dbReference>
<feature type="domain" description="AB hydrolase-1" evidence="2">
    <location>
        <begin position="78"/>
        <end position="181"/>
    </location>
</feature>
<dbReference type="PANTHER" id="PTHR12277:SF79">
    <property type="entry name" value="XAA-PRO DIPEPTIDYL-PEPTIDASE-RELATED"/>
    <property type="match status" value="1"/>
</dbReference>
<dbReference type="RefSeq" id="WP_246106667.1">
    <property type="nucleotide sequence ID" value="NZ_VFPA01000002.1"/>
</dbReference>
<evidence type="ECO:0000259" key="2">
    <source>
        <dbReference type="Pfam" id="PF00561"/>
    </source>
</evidence>
<evidence type="ECO:0000313" key="4">
    <source>
        <dbReference type="Proteomes" id="UP000315677"/>
    </source>
</evidence>
<dbReference type="Pfam" id="PF00561">
    <property type="entry name" value="Abhydrolase_1"/>
    <property type="match status" value="1"/>
</dbReference>
<protein>
    <recommendedName>
        <fullName evidence="2">AB hydrolase-1 domain-containing protein</fullName>
    </recommendedName>
</protein>
<keyword evidence="4" id="KW-1185">Reference proteome</keyword>
<dbReference type="PANTHER" id="PTHR12277">
    <property type="entry name" value="ALPHA/BETA HYDROLASE DOMAIN-CONTAINING PROTEIN"/>
    <property type="match status" value="1"/>
</dbReference>
<gene>
    <name evidence="3" type="ORF">FB558_4576</name>
</gene>
<keyword evidence="1" id="KW-1133">Transmembrane helix</keyword>
<evidence type="ECO:0000256" key="1">
    <source>
        <dbReference type="SAM" id="Phobius"/>
    </source>
</evidence>
<evidence type="ECO:0000313" key="3">
    <source>
        <dbReference type="EMBL" id="TQM12001.1"/>
    </source>
</evidence>
<keyword evidence="1" id="KW-0812">Transmembrane</keyword>
<proteinExistence type="predicted"/>
<reference evidence="3 4" key="1">
    <citation type="submission" date="2019-06" db="EMBL/GenBank/DDBJ databases">
        <title>Sequencing the genomes of 1000 actinobacteria strains.</title>
        <authorList>
            <person name="Klenk H.-P."/>
        </authorList>
    </citation>
    <scope>NUCLEOTIDE SEQUENCE [LARGE SCALE GENOMIC DNA]</scope>
    <source>
        <strain evidence="3 4">DSM 45301</strain>
    </source>
</reference>
<dbReference type="EMBL" id="VFPA01000002">
    <property type="protein sequence ID" value="TQM12001.1"/>
    <property type="molecule type" value="Genomic_DNA"/>
</dbReference>
<dbReference type="InterPro" id="IPR029058">
    <property type="entry name" value="AB_hydrolase_fold"/>
</dbReference>
<dbReference type="Gene3D" id="3.40.50.1820">
    <property type="entry name" value="alpha/beta hydrolase"/>
    <property type="match status" value="1"/>
</dbReference>
<dbReference type="Proteomes" id="UP000315677">
    <property type="component" value="Unassembled WGS sequence"/>
</dbReference>
<sequence>MSASAAVRVGAAAVAVLLVVAALAWLFQRRLVFLPFGVPDEPAAAVLDGGRDVVLHTEDGLALTAWWAPATGSARGATVLVAPGNAGSRALRVPLARALAAEGFDVLLVEYRGYGGNPGSPTEEGLAADVRAAHRYLVEDRGVPPERLVLFGESLGAAVLTRLATERPVAALVLRSPFTSLADVGARVYPFLPVRVLLRDRFPLMEYLPAVRVPVSVVAGGADEIVPVGQSRAVAAAADAAYLELPGVRHNDPELVSGPAVVAAVVRVGPG</sequence>
<organism evidence="3 4">
    <name type="scientific">Pseudonocardia kunmingensis</name>
    <dbReference type="NCBI Taxonomy" id="630975"/>
    <lineage>
        <taxon>Bacteria</taxon>
        <taxon>Bacillati</taxon>
        <taxon>Actinomycetota</taxon>
        <taxon>Actinomycetes</taxon>
        <taxon>Pseudonocardiales</taxon>
        <taxon>Pseudonocardiaceae</taxon>
        <taxon>Pseudonocardia</taxon>
    </lineage>
</organism>
<feature type="transmembrane region" description="Helical" evidence="1">
    <location>
        <begin position="6"/>
        <end position="27"/>
    </location>
</feature>
<accession>A0A543DRQ5</accession>
<dbReference type="InterPro" id="IPR000073">
    <property type="entry name" value="AB_hydrolase_1"/>
</dbReference>
<name>A0A543DRQ5_9PSEU</name>
<keyword evidence="1" id="KW-0472">Membrane</keyword>
<comment type="caution">
    <text evidence="3">The sequence shown here is derived from an EMBL/GenBank/DDBJ whole genome shotgun (WGS) entry which is preliminary data.</text>
</comment>